<accession>A0A3M2V2V7</accession>
<dbReference type="Gene3D" id="2.60.98.20">
    <property type="entry name" value="Flagellar hook protein FlgE"/>
    <property type="match status" value="1"/>
</dbReference>
<proteinExistence type="predicted"/>
<dbReference type="InterPro" id="IPR037925">
    <property type="entry name" value="FlgE/F/G-like"/>
</dbReference>
<keyword evidence="2" id="KW-0282">Flagellum</keyword>
<evidence type="ECO:0000259" key="1">
    <source>
        <dbReference type="Pfam" id="PF07559"/>
    </source>
</evidence>
<name>A0A3M2V2V7_PSEYM</name>
<keyword evidence="2" id="KW-0966">Cell projection</keyword>
<sequence>MPAADHELKQYFVKTGDSQWSMYVLVDGRNPVDPNSVAPLHVTLEQKPNGSLSYSGNSQHLRKISDTEFALQGWVCLIRPTR</sequence>
<reference evidence="2 3" key="1">
    <citation type="submission" date="2018-08" db="EMBL/GenBank/DDBJ databases">
        <title>Recombination of ecologically and evolutionarily significant loci maintains genetic cohesion in the Pseudomonas syringae species complex.</title>
        <authorList>
            <person name="Dillon M."/>
            <person name="Thakur S."/>
            <person name="Almeida R.N.D."/>
            <person name="Weir B.S."/>
            <person name="Guttman D.S."/>
        </authorList>
    </citation>
    <scope>NUCLEOTIDE SEQUENCE [LARGE SCALE GENOMIC DNA]</scope>
    <source>
        <strain evidence="2 3">88_10</strain>
    </source>
</reference>
<dbReference type="Proteomes" id="UP000282378">
    <property type="component" value="Unassembled WGS sequence"/>
</dbReference>
<dbReference type="SUPFAM" id="SSF117143">
    <property type="entry name" value="Flagellar hook protein flgE"/>
    <property type="match status" value="1"/>
</dbReference>
<dbReference type="Pfam" id="PF07559">
    <property type="entry name" value="FlgE_D2"/>
    <property type="match status" value="1"/>
</dbReference>
<gene>
    <name evidence="2" type="ORF">APX70_01937</name>
</gene>
<organism evidence="2 3">
    <name type="scientific">Pseudomonas syringae pv. maculicola</name>
    <dbReference type="NCBI Taxonomy" id="59511"/>
    <lineage>
        <taxon>Bacteria</taxon>
        <taxon>Pseudomonadati</taxon>
        <taxon>Pseudomonadota</taxon>
        <taxon>Gammaproteobacteria</taxon>
        <taxon>Pseudomonadales</taxon>
        <taxon>Pseudomonadaceae</taxon>
        <taxon>Pseudomonas</taxon>
    </lineage>
</organism>
<dbReference type="AlphaFoldDB" id="A0A3M2V2V7"/>
<comment type="caution">
    <text evidence="2">The sequence shown here is derived from an EMBL/GenBank/DDBJ whole genome shotgun (WGS) entry which is preliminary data.</text>
</comment>
<evidence type="ECO:0000313" key="2">
    <source>
        <dbReference type="EMBL" id="RML33567.1"/>
    </source>
</evidence>
<dbReference type="EMBL" id="RBNL01004343">
    <property type="protein sequence ID" value="RML33567.1"/>
    <property type="molecule type" value="Genomic_DNA"/>
</dbReference>
<feature type="domain" description="Flagellar hook protein FlgE D2" evidence="1">
    <location>
        <begin position="5"/>
        <end position="59"/>
    </location>
</feature>
<evidence type="ECO:0000313" key="3">
    <source>
        <dbReference type="Proteomes" id="UP000282378"/>
    </source>
</evidence>
<dbReference type="InterPro" id="IPR037058">
    <property type="entry name" value="Falgellar_hook_FlgE_sf"/>
</dbReference>
<dbReference type="InterPro" id="IPR011491">
    <property type="entry name" value="FlgE_D2"/>
</dbReference>
<keyword evidence="2" id="KW-0969">Cilium</keyword>
<protein>
    <submittedName>
        <fullName evidence="2">Flagellar hook protein FlgE</fullName>
    </submittedName>
</protein>